<evidence type="ECO:0000256" key="3">
    <source>
        <dbReference type="ARBA" id="ARBA00023242"/>
    </source>
</evidence>
<feature type="region of interest" description="Disordered" evidence="4">
    <location>
        <begin position="337"/>
        <end position="451"/>
    </location>
</feature>
<feature type="compositionally biased region" description="Acidic residues" evidence="4">
    <location>
        <begin position="253"/>
        <end position="268"/>
    </location>
</feature>
<keyword evidence="8" id="KW-1185">Reference proteome</keyword>
<name>A0A1G4K7N3_9SACH</name>
<accession>A0A1G4K7N3</accession>
<evidence type="ECO:0000259" key="6">
    <source>
        <dbReference type="Pfam" id="PF15459"/>
    </source>
</evidence>
<dbReference type="GO" id="GO:0042274">
    <property type="term" value="P:ribosomal small subunit biogenesis"/>
    <property type="evidence" value="ECO:0007669"/>
    <property type="project" value="TreeGrafter"/>
</dbReference>
<feature type="compositionally biased region" description="Basic and acidic residues" evidence="4">
    <location>
        <begin position="359"/>
        <end position="368"/>
    </location>
</feature>
<dbReference type="InterPro" id="IPR029188">
    <property type="entry name" value="Rrp14_N"/>
</dbReference>
<dbReference type="OrthoDB" id="444809at2759"/>
<reference evidence="7 8" key="1">
    <citation type="submission" date="2016-03" db="EMBL/GenBank/DDBJ databases">
        <authorList>
            <person name="Devillers H."/>
        </authorList>
    </citation>
    <scope>NUCLEOTIDE SEQUENCE [LARGE SCALE GENOMIC DNA]</scope>
    <source>
        <strain evidence="7">CBS 11717</strain>
    </source>
</reference>
<feature type="compositionally biased region" description="Acidic residues" evidence="4">
    <location>
        <begin position="147"/>
        <end position="159"/>
    </location>
</feature>
<feature type="compositionally biased region" description="Basic and acidic residues" evidence="4">
    <location>
        <begin position="399"/>
        <end position="413"/>
    </location>
</feature>
<dbReference type="Pfam" id="PF04935">
    <property type="entry name" value="SURF6"/>
    <property type="match status" value="1"/>
</dbReference>
<dbReference type="PANTHER" id="PTHR14369:SF0">
    <property type="entry name" value="SURFEIT LOCUS PROTEIN 6"/>
    <property type="match status" value="1"/>
</dbReference>
<dbReference type="InterPro" id="IPR007019">
    <property type="entry name" value="SURF6"/>
</dbReference>
<dbReference type="InterPro" id="IPR029190">
    <property type="entry name" value="Rrp14/SURF6_C"/>
</dbReference>
<evidence type="ECO:0000313" key="7">
    <source>
        <dbReference type="EMBL" id="SCU99964.1"/>
    </source>
</evidence>
<feature type="compositionally biased region" description="Basic and acidic residues" evidence="4">
    <location>
        <begin position="337"/>
        <end position="350"/>
    </location>
</feature>
<feature type="compositionally biased region" description="Basic residues" evidence="4">
    <location>
        <begin position="232"/>
        <end position="242"/>
    </location>
</feature>
<dbReference type="AlphaFoldDB" id="A0A1G4K7N3"/>
<dbReference type="PANTHER" id="PTHR14369">
    <property type="entry name" value="SURFEIT LOCUS PROTEIN 6"/>
    <property type="match status" value="1"/>
</dbReference>
<feature type="compositionally biased region" description="Low complexity" evidence="4">
    <location>
        <begin position="99"/>
        <end position="136"/>
    </location>
</feature>
<feature type="region of interest" description="Disordered" evidence="4">
    <location>
        <begin position="34"/>
        <end position="320"/>
    </location>
</feature>
<evidence type="ECO:0000259" key="5">
    <source>
        <dbReference type="Pfam" id="PF04935"/>
    </source>
</evidence>
<evidence type="ECO:0000313" key="8">
    <source>
        <dbReference type="Proteomes" id="UP000191024"/>
    </source>
</evidence>
<sequence length="451" mass="50669">MSNSLEERVKLNSNAFEGLLSLIPAKYYYDDKTQEQWKARKKSKADAKRDKRRKLDPAQQNQESASALEVMKMREKTAKPVVLPGAARARADARESDGESGLESGLESSPQRESSEGSSGAAEAGAAGAGAAEAGAPEPDASHSGDEVESLDFIFDDEGNEVRAEEPATAPANPPAEPVLEAPAAVQQNKQKNLDRLREKLQEKLRMMKEKRKAPGSQADGAPLSRDAILAQRKRRQALKRKRADDEKQNEEQNSDDSDSNSDSDDDMGASGKPVDDEDLARGVMFQSIEFEDGDRTTSDLQRLRKSGKKKGPAKNDIKAHLKLAEARRAKLEGREELEQIQTKEKEKWQRAMLQAEGQKFRDDEKLLRKALKRKENKKRKSAQEWRDREQNVATQISERQKRREENLQIRRDNKGKKRNSREKMKRGFKGPNPSKKRAGFEGRLKSGKKK</sequence>
<gene>
    <name evidence="7" type="ORF">LAMI_0G01992G</name>
</gene>
<feature type="compositionally biased region" description="Basic residues" evidence="4">
    <location>
        <begin position="304"/>
        <end position="313"/>
    </location>
</feature>
<feature type="compositionally biased region" description="Basic residues" evidence="4">
    <location>
        <begin position="369"/>
        <end position="381"/>
    </location>
</feature>
<dbReference type="Proteomes" id="UP000191024">
    <property type="component" value="Chromosome G"/>
</dbReference>
<dbReference type="GO" id="GO:0003677">
    <property type="term" value="F:DNA binding"/>
    <property type="evidence" value="ECO:0007669"/>
    <property type="project" value="TreeGrafter"/>
</dbReference>
<dbReference type="Pfam" id="PF15459">
    <property type="entry name" value="RRP14"/>
    <property type="match status" value="1"/>
</dbReference>
<dbReference type="STRING" id="1230905.A0A1G4K7N3"/>
<evidence type="ECO:0000256" key="1">
    <source>
        <dbReference type="ARBA" id="ARBA00004123"/>
    </source>
</evidence>
<feature type="compositionally biased region" description="Basic and acidic residues" evidence="4">
    <location>
        <begin position="192"/>
        <end position="208"/>
    </location>
</feature>
<feature type="domain" description="Ribosomal RNA-processing protein 14/surfeit locus protein 6 C-terminal" evidence="5">
    <location>
        <begin position="227"/>
        <end position="420"/>
    </location>
</feature>
<dbReference type="EMBL" id="LT598469">
    <property type="protein sequence ID" value="SCU99964.1"/>
    <property type="molecule type" value="Genomic_DNA"/>
</dbReference>
<feature type="compositionally biased region" description="Basic and acidic residues" evidence="4">
    <location>
        <begin position="382"/>
        <end position="391"/>
    </location>
</feature>
<dbReference type="GO" id="GO:0003723">
    <property type="term" value="F:RNA binding"/>
    <property type="evidence" value="ECO:0007669"/>
    <property type="project" value="TreeGrafter"/>
</dbReference>
<evidence type="ECO:0000256" key="2">
    <source>
        <dbReference type="ARBA" id="ARBA00005904"/>
    </source>
</evidence>
<proteinExistence type="inferred from homology"/>
<feature type="compositionally biased region" description="Basic and acidic residues" evidence="4">
    <location>
        <begin position="34"/>
        <end position="56"/>
    </location>
</feature>
<organism evidence="7 8">
    <name type="scientific">Lachancea mirantina</name>
    <dbReference type="NCBI Taxonomy" id="1230905"/>
    <lineage>
        <taxon>Eukaryota</taxon>
        <taxon>Fungi</taxon>
        <taxon>Dikarya</taxon>
        <taxon>Ascomycota</taxon>
        <taxon>Saccharomycotina</taxon>
        <taxon>Saccharomycetes</taxon>
        <taxon>Saccharomycetales</taxon>
        <taxon>Saccharomycetaceae</taxon>
        <taxon>Lachancea</taxon>
    </lineage>
</organism>
<feature type="domain" description="Ribosomal RNA-processing protein 14 N-terminal" evidence="6">
    <location>
        <begin position="9"/>
        <end position="58"/>
    </location>
</feature>
<comment type="subcellular location">
    <subcellularLocation>
        <location evidence="1">Nucleus</location>
    </subcellularLocation>
</comment>
<evidence type="ECO:0000256" key="4">
    <source>
        <dbReference type="SAM" id="MobiDB-lite"/>
    </source>
</evidence>
<comment type="similarity">
    <text evidence="2">Belongs to the SURF6 family.</text>
</comment>
<dbReference type="GO" id="GO:0042273">
    <property type="term" value="P:ribosomal large subunit biogenesis"/>
    <property type="evidence" value="ECO:0007669"/>
    <property type="project" value="TreeGrafter"/>
</dbReference>
<keyword evidence="3" id="KW-0539">Nucleus</keyword>
<dbReference type="GO" id="GO:0005730">
    <property type="term" value="C:nucleolus"/>
    <property type="evidence" value="ECO:0007669"/>
    <property type="project" value="TreeGrafter"/>
</dbReference>
<feature type="compositionally biased region" description="Basic residues" evidence="4">
    <location>
        <begin position="414"/>
        <end position="429"/>
    </location>
</feature>
<protein>
    <submittedName>
        <fullName evidence="7">LAMI_0G01992g1_1</fullName>
    </submittedName>
</protein>